<dbReference type="Gene3D" id="3.30.70.2120">
    <property type="match status" value="1"/>
</dbReference>
<feature type="domain" description="Flagellar hook-associated protein 2 C-terminal" evidence="7">
    <location>
        <begin position="227"/>
        <end position="506"/>
    </location>
</feature>
<protein>
    <recommendedName>
        <fullName evidence="5">Flagellar hook-associated protein 2</fullName>
        <shortName evidence="5">HAP2</shortName>
    </recommendedName>
    <alternativeName>
        <fullName evidence="5">Flagellar cap protein</fullName>
    </alternativeName>
</protein>
<evidence type="ECO:0000256" key="1">
    <source>
        <dbReference type="ARBA" id="ARBA00009764"/>
    </source>
</evidence>
<comment type="subcellular location">
    <subcellularLocation>
        <location evidence="5">Secreted</location>
    </subcellularLocation>
    <subcellularLocation>
        <location evidence="5">Bacterial flagellum</location>
    </subcellularLocation>
</comment>
<dbReference type="RefSeq" id="WP_269883413.1">
    <property type="nucleotide sequence ID" value="NZ_JAQAGZ010000014.1"/>
</dbReference>
<evidence type="ECO:0000313" key="9">
    <source>
        <dbReference type="Proteomes" id="UP001527882"/>
    </source>
</evidence>
<dbReference type="InterPro" id="IPR010810">
    <property type="entry name" value="Flagellin_hook_IN_motif"/>
</dbReference>
<dbReference type="InterPro" id="IPR010809">
    <property type="entry name" value="FliD_C"/>
</dbReference>
<gene>
    <name evidence="8" type="primary">fliD</name>
    <name evidence="8" type="ORF">O9H85_21170</name>
</gene>
<keyword evidence="5" id="KW-0964">Secreted</keyword>
<keyword evidence="8" id="KW-0966">Cell projection</keyword>
<evidence type="ECO:0000256" key="4">
    <source>
        <dbReference type="ARBA" id="ARBA00023143"/>
    </source>
</evidence>
<evidence type="ECO:0000256" key="3">
    <source>
        <dbReference type="ARBA" id="ARBA00023054"/>
    </source>
</evidence>
<keyword evidence="9" id="KW-1185">Reference proteome</keyword>
<evidence type="ECO:0000259" key="6">
    <source>
        <dbReference type="Pfam" id="PF02465"/>
    </source>
</evidence>
<dbReference type="Proteomes" id="UP001527882">
    <property type="component" value="Unassembled WGS sequence"/>
</dbReference>
<comment type="function">
    <text evidence="5">Required for morphogenesis and for the elongation of the flagellar filament by facilitating polymerization of the flagellin monomers at the tip of growing filament. Forms a capping structure, which prevents flagellin subunits (transported through the central channel of the flagellum) from leaking out without polymerization at the distal end.</text>
</comment>
<comment type="caution">
    <text evidence="8">The sequence shown here is derived from an EMBL/GenBank/DDBJ whole genome shotgun (WGS) entry which is preliminary data.</text>
</comment>
<accession>A0ABT4QDV9</accession>
<keyword evidence="4 5" id="KW-0975">Bacterial flagellum</keyword>
<dbReference type="Pfam" id="PF02465">
    <property type="entry name" value="FliD_N"/>
    <property type="match status" value="1"/>
</dbReference>
<dbReference type="InterPro" id="IPR040026">
    <property type="entry name" value="FliD"/>
</dbReference>
<evidence type="ECO:0000256" key="2">
    <source>
        <dbReference type="ARBA" id="ARBA00011255"/>
    </source>
</evidence>
<comment type="similarity">
    <text evidence="1 5">Belongs to the FliD family.</text>
</comment>
<reference evidence="8 9" key="1">
    <citation type="submission" date="2022-12" db="EMBL/GenBank/DDBJ databases">
        <title>Draft genome sequence of Paenibacillus sp. dW9.</title>
        <authorList>
            <person name="Choi E.-W."/>
            <person name="Kim D.-U."/>
        </authorList>
    </citation>
    <scope>NUCLEOTIDE SEQUENCE [LARGE SCALE GENOMIC DNA]</scope>
    <source>
        <strain evidence="9">dW9</strain>
    </source>
</reference>
<dbReference type="EMBL" id="JAQAGZ010000014">
    <property type="protein sequence ID" value="MCZ8514885.1"/>
    <property type="molecule type" value="Genomic_DNA"/>
</dbReference>
<dbReference type="Pfam" id="PF07196">
    <property type="entry name" value="Flagellin_IN"/>
    <property type="match status" value="1"/>
</dbReference>
<evidence type="ECO:0000259" key="7">
    <source>
        <dbReference type="Pfam" id="PF07195"/>
    </source>
</evidence>
<keyword evidence="3" id="KW-0175">Coiled coil</keyword>
<dbReference type="Pfam" id="PF07195">
    <property type="entry name" value="FliD_C"/>
    <property type="match status" value="1"/>
</dbReference>
<dbReference type="InterPro" id="IPR003481">
    <property type="entry name" value="FliD_N"/>
</dbReference>
<proteinExistence type="inferred from homology"/>
<dbReference type="PANTHER" id="PTHR30288">
    <property type="entry name" value="FLAGELLAR CAP/ASSEMBLY PROTEIN FLID"/>
    <property type="match status" value="1"/>
</dbReference>
<comment type="subunit">
    <text evidence="2 5">Homopentamer.</text>
</comment>
<evidence type="ECO:0000256" key="5">
    <source>
        <dbReference type="RuleBase" id="RU362066"/>
    </source>
</evidence>
<evidence type="ECO:0000313" key="8">
    <source>
        <dbReference type="EMBL" id="MCZ8514885.1"/>
    </source>
</evidence>
<organism evidence="8 9">
    <name type="scientific">Paenibacillus gyeongsangnamensis</name>
    <dbReference type="NCBI Taxonomy" id="3388067"/>
    <lineage>
        <taxon>Bacteria</taxon>
        <taxon>Bacillati</taxon>
        <taxon>Bacillota</taxon>
        <taxon>Bacilli</taxon>
        <taxon>Bacillales</taxon>
        <taxon>Paenibacillaceae</taxon>
        <taxon>Paenibacillus</taxon>
    </lineage>
</organism>
<sequence>MTIRINGLGSSGLDIDSLVSQMMQAKRIPIDQMTQKMTYLSWQRDAYRSMNTDVSAFMNEAQKLTLQSTFMAQKASMSATDAAKVQVTPTTNAFTGNFSLAVTQIAKSASITSSGALGLSSNPTQALNAAGTLTITGSVGTATNVNILATDNISQVVSKINAVTSTTGVKAVYDQLSDKLTIVNAATGSAGNALKITDTTGNTLLGKLNISDTTTPNPSSTAAVTNGQDAIVNLNGTGNVTVSSNSFTLNNINFTLLADPATSGGPYTVSGTNTLDVDSIVSTIKGVFDKYNTFIANTNSKLTEPKYRDYPPLTDAQKANMKDSDITLWNAKAQSGLLAGDDILSSGLDSMRLNLSNPVSGIAAGQISSLADIGITTAPSNGSSSYLAYQENGKIYIDETKLRAALTNAPDQVVALFTKDGARNANGNLTTWTDAGIGTRLYENAKNMVNGLTQKTQTVPYKSYLNQQIDDYANNISQLNSTLNDYEQQLYSQFASLQTSLNQMNSQSSYLSGLFQSK</sequence>
<keyword evidence="8" id="KW-0969">Cilium</keyword>
<name>A0ABT4QDV9_9BACL</name>
<dbReference type="PANTHER" id="PTHR30288:SF0">
    <property type="entry name" value="FLAGELLAR HOOK-ASSOCIATED PROTEIN 2"/>
    <property type="match status" value="1"/>
</dbReference>
<feature type="domain" description="Flagellar hook-associated protein 2 N-terminal" evidence="6">
    <location>
        <begin position="11"/>
        <end position="108"/>
    </location>
</feature>
<keyword evidence="8" id="KW-0282">Flagellum</keyword>